<protein>
    <submittedName>
        <fullName evidence="1">Chs4-chitin synthase 4</fullName>
    </submittedName>
</protein>
<sequence length="957" mass="107013">MPPRIFGGGGGGHDQHHDPYAPQTAELTGQQPLSAPPYPTYDPGAEPDSSDYNHRNQAYQLRDEQHYYDNHSPYPPQPPPSHQQGMGSPPMSNPYGDDRRISMPNHDSQDPFNTSAAHTQYDDDNHQALHDSGDLPLLPAHGNYAYAPASQFDSEGNHVGPGVNDYADGGDVEDDDLGNGQGRRRKAFHQGASSELDYMPGGWDPNLMENGMAGGIRYGRIPQRVPRRYKTVKRVELYHGNLVLDCPVPSKLLEKLNDRESREFTHMRYTAATCDPDKFKDERYTLRQVLFDPPRRTELFIVLTMYNEDEQLFCRTMHGVMTNIAHLCTRERSKTWGKEGWKKVVVCIVSDGRMKINSRTLSVLAAMGVYQEGVGKNVVNGKPVTAHIYEYTAQLSIDPDLKFKGREKGIMPVQILFCLKERNQKKINSHRWFFNAFGSILQPNVCILLDVGTMPRAKSIYHLWKAFDINSNVGGACGEIVALKGKLWSALLNPLVAAQNFEYKMSNILDKPLESVFGYITVLPGAFSAYRYIALQNDALGKGPLDSYFKGETLHGGASDADVFTSNMYLAEDRILCWELVSKRDSAWILHYVKSAQAVTDVPDQVPELISQRRRWLNGSFFAGIHSIIKFGYIYRSSHSFWRKFALHIEIVYQTINLVFSWFGMANFFIAFVILTTAMSDRLSGLRIPNIVVMYIYIAFIIFCFLLSMGNRPAGSKWGYTSSMIVFAIMTAYMTGAALYLAIDSIKTAESAGGGGTTSLAKDKTFVNIVVSLAATFGLWLIASVMFFEPWHMFTSIVQYLLMAPSFVNIISIYAFCNIHDLSWGTKGSQEVSTDLGVAGKAGANTNQVDVQIPTESKDINDAYDDAVHVLSMKAPKEKSSIDPETKQRDYYARVRTNVVLMWTISNAALVVGILNISSQAARTTYMGFLLYSVAGLAFFRLCGSTVYMIKRLFSGE</sequence>
<keyword evidence="2" id="KW-1185">Reference proteome</keyword>
<accession>A0ACD0NVZ6</accession>
<name>A0ACD0NVZ6_9BASI</name>
<proteinExistence type="predicted"/>
<organism evidence="1 2">
    <name type="scientific">Violaceomyces palustris</name>
    <dbReference type="NCBI Taxonomy" id="1673888"/>
    <lineage>
        <taxon>Eukaryota</taxon>
        <taxon>Fungi</taxon>
        <taxon>Dikarya</taxon>
        <taxon>Basidiomycota</taxon>
        <taxon>Ustilaginomycotina</taxon>
        <taxon>Ustilaginomycetes</taxon>
        <taxon>Violaceomycetales</taxon>
        <taxon>Violaceomycetaceae</taxon>
        <taxon>Violaceomyces</taxon>
    </lineage>
</organism>
<evidence type="ECO:0000313" key="1">
    <source>
        <dbReference type="EMBL" id="PWN49957.1"/>
    </source>
</evidence>
<gene>
    <name evidence="1" type="ORF">IE53DRAFT_119074</name>
</gene>
<evidence type="ECO:0000313" key="2">
    <source>
        <dbReference type="Proteomes" id="UP000245626"/>
    </source>
</evidence>
<dbReference type="EMBL" id="KZ819986">
    <property type="protein sequence ID" value="PWN49957.1"/>
    <property type="molecule type" value="Genomic_DNA"/>
</dbReference>
<reference evidence="1 2" key="1">
    <citation type="journal article" date="2018" name="Mol. Biol. Evol.">
        <title>Broad Genomic Sampling Reveals a Smut Pathogenic Ancestry of the Fungal Clade Ustilaginomycotina.</title>
        <authorList>
            <person name="Kijpornyongpan T."/>
            <person name="Mondo S.J."/>
            <person name="Barry K."/>
            <person name="Sandor L."/>
            <person name="Lee J."/>
            <person name="Lipzen A."/>
            <person name="Pangilinan J."/>
            <person name="LaButti K."/>
            <person name="Hainaut M."/>
            <person name="Henrissat B."/>
            <person name="Grigoriev I.V."/>
            <person name="Spatafora J.W."/>
            <person name="Aime M.C."/>
        </authorList>
    </citation>
    <scope>NUCLEOTIDE SEQUENCE [LARGE SCALE GENOMIC DNA]</scope>
    <source>
        <strain evidence="1 2">SA 807</strain>
    </source>
</reference>
<dbReference type="Proteomes" id="UP000245626">
    <property type="component" value="Unassembled WGS sequence"/>
</dbReference>